<name>A0ABU6GJG0_9BACL</name>
<reference evidence="1 2" key="1">
    <citation type="submission" date="2023-03" db="EMBL/GenBank/DDBJ databases">
        <title>Bacillus Genome Sequencing.</title>
        <authorList>
            <person name="Dunlap C."/>
        </authorList>
    </citation>
    <scope>NUCLEOTIDE SEQUENCE [LARGE SCALE GENOMIC DNA]</scope>
    <source>
        <strain evidence="1 2">BD-525</strain>
    </source>
</reference>
<dbReference type="EMBL" id="JARLKZ010000004">
    <property type="protein sequence ID" value="MEC0239333.1"/>
    <property type="molecule type" value="Genomic_DNA"/>
</dbReference>
<protein>
    <submittedName>
        <fullName evidence="1">Uncharacterized protein</fullName>
    </submittedName>
</protein>
<evidence type="ECO:0000313" key="2">
    <source>
        <dbReference type="Proteomes" id="UP001344632"/>
    </source>
</evidence>
<proteinExistence type="predicted"/>
<dbReference type="RefSeq" id="WP_326086399.1">
    <property type="nucleotide sequence ID" value="NZ_JARLKZ010000004.1"/>
</dbReference>
<accession>A0ABU6GJG0</accession>
<evidence type="ECO:0000313" key="1">
    <source>
        <dbReference type="EMBL" id="MEC0239333.1"/>
    </source>
</evidence>
<dbReference type="Proteomes" id="UP001344632">
    <property type="component" value="Unassembled WGS sequence"/>
</dbReference>
<dbReference type="Gene3D" id="3.90.1530.10">
    <property type="entry name" value="Conserved hypothetical protein from pyrococcus furiosus pfu- 392566-001, ParB domain"/>
    <property type="match status" value="1"/>
</dbReference>
<comment type="caution">
    <text evidence="1">The sequence shown here is derived from an EMBL/GenBank/DDBJ whole genome shotgun (WGS) entry which is preliminary data.</text>
</comment>
<sequence>MFNLQFECKEIMLSRIEPLYVENTSKKGLLTKTNLILQGNILHLPLIVQKDKHEDKYWLIAGFPEFEAYKECDIEIVRCHVQLLTSDTEQRHNLLRRMFQYERNTWIDRHKLIDRLVTEGYATKEIGKRIGVTEGDIKHYLVHPEIPEDIVQLAFAFKRSFPNLEIVRRLRLHHFIKDRLYQSLVEGNLSGDMIQKLKWLLTRTKFELLDWKEQWEIIDDSVINYKEHLLSHWEEQIEKHLNVFA</sequence>
<gene>
    <name evidence="1" type="ORF">P4H66_05605</name>
</gene>
<organism evidence="1 2">
    <name type="scientific">Paenibacillus dokdonensis</name>
    <dbReference type="NCBI Taxonomy" id="2567944"/>
    <lineage>
        <taxon>Bacteria</taxon>
        <taxon>Bacillati</taxon>
        <taxon>Bacillota</taxon>
        <taxon>Bacilli</taxon>
        <taxon>Bacillales</taxon>
        <taxon>Paenibacillaceae</taxon>
        <taxon>Paenibacillus</taxon>
    </lineage>
</organism>
<keyword evidence="2" id="KW-1185">Reference proteome</keyword>